<feature type="transmembrane region" description="Helical" evidence="10">
    <location>
        <begin position="112"/>
        <end position="134"/>
    </location>
</feature>
<feature type="transmembrane region" description="Helical" evidence="10">
    <location>
        <begin position="302"/>
        <end position="323"/>
    </location>
</feature>
<feature type="transmembrane region" description="Helical" evidence="10">
    <location>
        <begin position="343"/>
        <end position="364"/>
    </location>
</feature>
<feature type="transmembrane region" description="Helical" evidence="10">
    <location>
        <begin position="376"/>
        <end position="396"/>
    </location>
</feature>
<keyword evidence="13" id="KW-1185">Reference proteome</keyword>
<evidence type="ECO:0000256" key="9">
    <source>
        <dbReference type="ARBA" id="ARBA00023201"/>
    </source>
</evidence>
<feature type="domain" description="Cation/H+ exchanger transmembrane" evidence="11">
    <location>
        <begin position="12"/>
        <end position="402"/>
    </location>
</feature>
<comment type="subcellular location">
    <subcellularLocation>
        <location evidence="1 10">Cell membrane</location>
        <topology evidence="1 10">Multi-pass membrane protein</topology>
    </subcellularLocation>
</comment>
<feature type="transmembrane region" description="Helical" evidence="10">
    <location>
        <begin position="6"/>
        <end position="23"/>
    </location>
</feature>
<dbReference type="EMBL" id="JAYWLU010000019">
    <property type="protein sequence ID" value="MEX3595946.1"/>
    <property type="molecule type" value="Genomic_DNA"/>
</dbReference>
<keyword evidence="7 10" id="KW-0406">Ion transport</keyword>
<keyword evidence="4 10" id="KW-0812">Transmembrane</keyword>
<evidence type="ECO:0000256" key="4">
    <source>
        <dbReference type="ARBA" id="ARBA00022692"/>
    </source>
</evidence>
<keyword evidence="8 10" id="KW-0472">Membrane</keyword>
<evidence type="ECO:0000259" key="11">
    <source>
        <dbReference type="Pfam" id="PF00999"/>
    </source>
</evidence>
<dbReference type="PANTHER" id="PTHR10110">
    <property type="entry name" value="SODIUM/HYDROGEN EXCHANGER"/>
    <property type="match status" value="1"/>
</dbReference>
<keyword evidence="10" id="KW-0050">Antiport</keyword>
<gene>
    <name evidence="12" type="ORF">VVR66_14610</name>
</gene>
<comment type="caution">
    <text evidence="12">The sequence shown here is derived from an EMBL/GenBank/DDBJ whole genome shotgun (WGS) entry which is preliminary data.</text>
</comment>
<sequence>MFIEIALVSGIVLILGSILANKFGLIEPVVLIVAGILVALVLPVMWNLQLPSELVLSIFLPLLLFWEAANISKREVRKVLRGVVLNATLLVIVTAVAVGFAGQWMGLGLGTALLIGAAVAPTDATAVAAMGRGVDRQTMTQLRAESLINDGTALVVFALALELASGDEDITLAHASGSFAISLIGAIAAGLAVGWMISRIVSMTDDAMRSNVFTILAPFVAYFLAETVEASGVLAAVVTGLFMAQVGPRRYNAAARSLYFPFWGMTTYLINGILFVFVGIELPAIISGLSSAGLWQAIGATFMIYAVMILVRFLFGETVIRFIRLIDRRPSQRLRRTNLRQRAVNTVAGFRGAISLAVAFSIPTTLGSGPFPGRDIAMFITSGVVLLSLIVQGLLLPTVVRWFQANPGPNVNTESSNEHEEQKALLKSTQDLIQALPSLAEENNISAKAMERVRSEYRMNASVWATELHENEDQESQARAQLHADEHRLRVVAAQYSRERMIELRDSGDINDESLMRLLRRIDLEELRITGPVEME</sequence>
<comment type="caution">
    <text evidence="10">Lacks conserved residue(s) required for the propagation of feature annotation.</text>
</comment>
<keyword evidence="5 10" id="KW-1133">Transmembrane helix</keyword>
<evidence type="ECO:0000313" key="12">
    <source>
        <dbReference type="EMBL" id="MEX3595946.1"/>
    </source>
</evidence>
<evidence type="ECO:0000313" key="13">
    <source>
        <dbReference type="Proteomes" id="UP001558481"/>
    </source>
</evidence>
<comment type="similarity">
    <text evidence="10">Belongs to the monovalent cation:proton antiporter 1 (CPA1) transporter (TC 2.A.36) family.</text>
</comment>
<feature type="transmembrane region" description="Helical" evidence="10">
    <location>
        <begin position="83"/>
        <end position="106"/>
    </location>
</feature>
<dbReference type="Proteomes" id="UP001558481">
    <property type="component" value="Unassembled WGS sequence"/>
</dbReference>
<evidence type="ECO:0000256" key="3">
    <source>
        <dbReference type="ARBA" id="ARBA00022475"/>
    </source>
</evidence>
<feature type="transmembrane region" description="Helical" evidence="10">
    <location>
        <begin position="172"/>
        <end position="195"/>
    </location>
</feature>
<dbReference type="InterPro" id="IPR004705">
    <property type="entry name" value="Cation/H_exchanger_CPA1_bac"/>
</dbReference>
<name>A0ABV3V5D5_9MICC</name>
<organism evidence="12 13">
    <name type="scientific">Kocuria carniphila</name>
    <dbReference type="NCBI Taxonomy" id="262208"/>
    <lineage>
        <taxon>Bacteria</taxon>
        <taxon>Bacillati</taxon>
        <taxon>Actinomycetota</taxon>
        <taxon>Actinomycetes</taxon>
        <taxon>Micrococcales</taxon>
        <taxon>Micrococcaceae</taxon>
        <taxon>Kocuria</taxon>
    </lineage>
</organism>
<keyword evidence="3 10" id="KW-1003">Cell membrane</keyword>
<dbReference type="NCBIfam" id="TIGR00831">
    <property type="entry name" value="a_cpa1"/>
    <property type="match status" value="1"/>
</dbReference>
<reference evidence="12 13" key="1">
    <citation type="journal article" date="2024" name="Fungal Genet. Biol.">
        <title>The porcine skin microbiome exhibits broad fungal antagonism.</title>
        <authorList>
            <person name="De La Cruz K.F."/>
            <person name="Townsend E.C."/>
            <person name="Alex Cheong J.Z."/>
            <person name="Salamzade R."/>
            <person name="Liu A."/>
            <person name="Sandstrom S."/>
            <person name="Davila E."/>
            <person name="Huang L."/>
            <person name="Xu K.H."/>
            <person name="Wu S.Y."/>
            <person name="Meudt J.J."/>
            <person name="Shanmuganayagam D."/>
            <person name="Gibson A.L.F."/>
            <person name="Kalan L.R."/>
        </authorList>
    </citation>
    <scope>NUCLEOTIDE SEQUENCE [LARGE SCALE GENOMIC DNA]</scope>
    <source>
        <strain evidence="12 13">LK2625</strain>
    </source>
</reference>
<proteinExistence type="inferred from homology"/>
<comment type="function">
    <text evidence="10">Na(+)/H(+) antiporter that extrudes sodium in exchange for external protons.</text>
</comment>
<feature type="transmembrane region" description="Helical" evidence="10">
    <location>
        <begin position="30"/>
        <end position="48"/>
    </location>
</feature>
<evidence type="ECO:0000256" key="7">
    <source>
        <dbReference type="ARBA" id="ARBA00023065"/>
    </source>
</evidence>
<evidence type="ECO:0000256" key="6">
    <source>
        <dbReference type="ARBA" id="ARBA00023053"/>
    </source>
</evidence>
<evidence type="ECO:0000256" key="5">
    <source>
        <dbReference type="ARBA" id="ARBA00022989"/>
    </source>
</evidence>
<dbReference type="RefSeq" id="WP_368630042.1">
    <property type="nucleotide sequence ID" value="NZ_JAYWLU010000019.1"/>
</dbReference>
<accession>A0ABV3V5D5</accession>
<keyword evidence="9 10" id="KW-0739">Sodium transport</keyword>
<evidence type="ECO:0000256" key="2">
    <source>
        <dbReference type="ARBA" id="ARBA00022448"/>
    </source>
</evidence>
<dbReference type="PANTHER" id="PTHR10110:SF86">
    <property type="entry name" value="SODIUM_HYDROGEN EXCHANGER 7"/>
    <property type="match status" value="1"/>
</dbReference>
<keyword evidence="6 10" id="KW-0915">Sodium</keyword>
<dbReference type="Gene3D" id="6.10.140.1330">
    <property type="match status" value="1"/>
</dbReference>
<dbReference type="InterPro" id="IPR018422">
    <property type="entry name" value="Cation/H_exchanger_CPA1"/>
</dbReference>
<protein>
    <submittedName>
        <fullName evidence="12">Na+/H+ antiporter</fullName>
    </submittedName>
</protein>
<dbReference type="InterPro" id="IPR006153">
    <property type="entry name" value="Cation/H_exchanger_TM"/>
</dbReference>
<feature type="transmembrane region" description="Helical" evidence="10">
    <location>
        <begin position="268"/>
        <end position="290"/>
    </location>
</feature>
<dbReference type="Pfam" id="PF00999">
    <property type="entry name" value="Na_H_Exchanger"/>
    <property type="match status" value="1"/>
</dbReference>
<feature type="transmembrane region" description="Helical" evidence="10">
    <location>
        <begin position="54"/>
        <end position="71"/>
    </location>
</feature>
<keyword evidence="2 10" id="KW-0813">Transport</keyword>
<evidence type="ECO:0000256" key="8">
    <source>
        <dbReference type="ARBA" id="ARBA00023136"/>
    </source>
</evidence>
<evidence type="ECO:0000256" key="10">
    <source>
        <dbReference type="RuleBase" id="RU366002"/>
    </source>
</evidence>
<evidence type="ECO:0000256" key="1">
    <source>
        <dbReference type="ARBA" id="ARBA00004651"/>
    </source>
</evidence>